<reference evidence="1 2" key="1">
    <citation type="submission" date="2020-04" db="EMBL/GenBank/DDBJ databases">
        <authorList>
            <person name="De Canck E."/>
        </authorList>
    </citation>
    <scope>NUCLEOTIDE SEQUENCE [LARGE SCALE GENOMIC DNA]</scope>
    <source>
        <strain evidence="1 2">LMG 29542</strain>
    </source>
</reference>
<protein>
    <submittedName>
        <fullName evidence="1">Uncharacterized protein</fullName>
    </submittedName>
</protein>
<evidence type="ECO:0000313" key="1">
    <source>
        <dbReference type="EMBL" id="CAB3754869.1"/>
    </source>
</evidence>
<gene>
    <name evidence="1" type="ORF">LMG29542_02474</name>
</gene>
<name>A0A6J5DL05_9BURK</name>
<dbReference type="RefSeq" id="WP_175226731.1">
    <property type="nucleotide sequence ID" value="NZ_CADIKH010000009.1"/>
</dbReference>
<accession>A0A6J5DL05</accession>
<evidence type="ECO:0000313" key="2">
    <source>
        <dbReference type="Proteomes" id="UP000494363"/>
    </source>
</evidence>
<sequence>MSILDLMVDLRSAKTEEEFEAAHARFQQRKQTQPTVGEQVTAKLRNSTMSDGKPFLQNDEHADIEGGKVVVKKLN</sequence>
<dbReference type="EMBL" id="CADIKH010000009">
    <property type="protein sequence ID" value="CAB3754869.1"/>
    <property type="molecule type" value="Genomic_DNA"/>
</dbReference>
<dbReference type="AlphaFoldDB" id="A0A6J5DL05"/>
<dbReference type="Proteomes" id="UP000494363">
    <property type="component" value="Unassembled WGS sequence"/>
</dbReference>
<organism evidence="1 2">
    <name type="scientific">Paraburkholderia humisilvae</name>
    <dbReference type="NCBI Taxonomy" id="627669"/>
    <lineage>
        <taxon>Bacteria</taxon>
        <taxon>Pseudomonadati</taxon>
        <taxon>Pseudomonadota</taxon>
        <taxon>Betaproteobacteria</taxon>
        <taxon>Burkholderiales</taxon>
        <taxon>Burkholderiaceae</taxon>
        <taxon>Paraburkholderia</taxon>
    </lineage>
</organism>
<proteinExistence type="predicted"/>
<keyword evidence="2" id="KW-1185">Reference proteome</keyword>